<accession>A0A6B9L6X3</accession>
<feature type="region of interest" description="Disordered" evidence="1">
    <location>
        <begin position="179"/>
        <end position="220"/>
    </location>
</feature>
<dbReference type="KEGG" id="vg:77924823"/>
<dbReference type="Pfam" id="PF06810">
    <property type="entry name" value="Phage_scaffold"/>
    <property type="match status" value="1"/>
</dbReference>
<name>A0A6B9L6X3_9CAUD</name>
<evidence type="ECO:0000256" key="1">
    <source>
        <dbReference type="SAM" id="MobiDB-lite"/>
    </source>
</evidence>
<feature type="compositionally biased region" description="Polar residues" evidence="1">
    <location>
        <begin position="200"/>
        <end position="209"/>
    </location>
</feature>
<dbReference type="EMBL" id="MN813687">
    <property type="protein sequence ID" value="QHB37432.1"/>
    <property type="molecule type" value="Genomic_DNA"/>
</dbReference>
<dbReference type="RefSeq" id="YP_010649275.1">
    <property type="nucleotide sequence ID" value="NC_070765.1"/>
</dbReference>
<evidence type="ECO:0000313" key="3">
    <source>
        <dbReference type="Proteomes" id="UP000463915"/>
    </source>
</evidence>
<reference evidence="2 3" key="1">
    <citation type="submission" date="2019-12" db="EMBL/GenBank/DDBJ databases">
        <authorList>
            <person name="Ayuk M.A."/>
            <person name="Robinson C.J."/>
            <person name="Anderson W.A."/>
            <person name="Ullah H."/>
            <person name="Gugssa A."/>
            <person name="Somiranjan G."/>
            <person name="Allen A."/>
            <person name="Lourds M.F."/>
            <person name="Quagraine B.K."/>
            <person name="Smith M."/>
            <person name="Moore M."/>
            <person name="Oliver J."/>
            <person name="Irabor E."/>
            <person name="Roy S.D."/>
            <person name="Bassey G."/>
            <person name="Louis B.N."/>
            <person name="Adu D."/>
            <person name="Akhimien C.E."/>
            <person name="Annor K."/>
            <person name="Archibald A."/>
            <person name="Ashagre K.C."/>
            <person name="Baity M.R."/>
            <person name="Barnes K.J."/>
            <person name="Barrios L.E."/>
            <person name="Black A.C."/>
            <person name="Bowen'Kauth M.S."/>
            <person name="Bowman K.N."/>
            <person name="Breaux D.L."/>
            <person name="Brooks J.A."/>
            <person name="Bwayili H.A."/>
            <person name="Caine T."/>
            <person name="Williams A.Y."/>
            <person name="Norris L.J."/>
            <person name="Nwozo E.O."/>
            <person name="Prosper P.L."/>
            <person name="Rankin N.A."/>
            <person name="Richardson K.M."/>
            <person name="Robinson D.M."/>
            <person name="Salters D.J."/>
            <person name="Savage M.A."/>
            <person name="Solomon S.M."/>
            <person name="Williams L.R."/>
            <person name="Curtis N."/>
            <person name="Garlena R.A."/>
            <person name="Russell D.A."/>
            <person name="Pope W.H."/>
            <person name="Jacobs-Sera D."/>
            <person name="Hatfull G.F."/>
        </authorList>
    </citation>
    <scope>NUCLEOTIDE SEQUENCE [LARGE SCALE GENOMIC DNA]</scope>
</reference>
<feature type="compositionally biased region" description="Basic and acidic residues" evidence="1">
    <location>
        <begin position="46"/>
        <end position="90"/>
    </location>
</feature>
<evidence type="ECO:0008006" key="4">
    <source>
        <dbReference type="Google" id="ProtNLM"/>
    </source>
</evidence>
<protein>
    <recommendedName>
        <fullName evidence="4">Scaffolding protein</fullName>
    </recommendedName>
</protein>
<feature type="compositionally biased region" description="Basic and acidic residues" evidence="1">
    <location>
        <begin position="210"/>
        <end position="220"/>
    </location>
</feature>
<dbReference type="GeneID" id="77924823"/>
<feature type="compositionally biased region" description="Basic and acidic residues" evidence="1">
    <location>
        <begin position="12"/>
        <end position="24"/>
    </location>
</feature>
<dbReference type="GO" id="GO:0019069">
    <property type="term" value="P:viral capsid assembly"/>
    <property type="evidence" value="ECO:0007669"/>
    <property type="project" value="InterPro"/>
</dbReference>
<gene>
    <name evidence="2" type="primary">26</name>
    <name evidence="2" type="ORF">SEA_ONYINYE_26</name>
</gene>
<dbReference type="Proteomes" id="UP000463915">
    <property type="component" value="Segment"/>
</dbReference>
<dbReference type="InterPro" id="IPR009636">
    <property type="entry name" value="SCAF"/>
</dbReference>
<proteinExistence type="predicted"/>
<sequence length="235" mass="26205">MSQSPVRPYSRTTHEGKLRLRFGDGEGEQDPSGEPQLGEPQLEETPEAKAAREAQEKMEQAEQKRKEAEKRAADAEKKLQEKDREGLEEHELLAADHEDLKARYDKLLKFVETSALDSSILRISSAKTKDGQSKYEWYDVEAVRAFIDMDAIKLDLDTGEVEGLDRQLAEIAKKRPYLLVQPKEAPQGGGSFTPPPGPATGSQPFGGSSRQRETDSKKLAKKFKFDHLVVGGSPR</sequence>
<evidence type="ECO:0000313" key="2">
    <source>
        <dbReference type="EMBL" id="QHB37432.1"/>
    </source>
</evidence>
<feature type="region of interest" description="Disordered" evidence="1">
    <location>
        <begin position="1"/>
        <end position="90"/>
    </location>
</feature>
<keyword evidence="3" id="KW-1185">Reference proteome</keyword>
<organism evidence="2 3">
    <name type="scientific">Mycobacterium phage Onyinye</name>
    <dbReference type="NCBI Taxonomy" id="2686235"/>
    <lineage>
        <taxon>Viruses</taxon>
        <taxon>Duplodnaviria</taxon>
        <taxon>Heunggongvirae</taxon>
        <taxon>Uroviricota</taxon>
        <taxon>Caudoviricetes</taxon>
        <taxon>Onyinyevirus</taxon>
        <taxon>Onyinyevirus onyinye</taxon>
    </lineage>
</organism>